<organism evidence="8 9">
    <name type="scientific">Dyadobacter jiangsuensis</name>
    <dbReference type="NCBI Taxonomy" id="1591085"/>
    <lineage>
        <taxon>Bacteria</taxon>
        <taxon>Pseudomonadati</taxon>
        <taxon>Bacteroidota</taxon>
        <taxon>Cytophagia</taxon>
        <taxon>Cytophagales</taxon>
        <taxon>Spirosomataceae</taxon>
        <taxon>Dyadobacter</taxon>
    </lineage>
</organism>
<evidence type="ECO:0000256" key="5">
    <source>
        <dbReference type="SAM" id="Coils"/>
    </source>
</evidence>
<evidence type="ECO:0000256" key="3">
    <source>
        <dbReference type="ARBA" id="ARBA00022679"/>
    </source>
</evidence>
<feature type="transmembrane region" description="Helical" evidence="6">
    <location>
        <begin position="45"/>
        <end position="62"/>
    </location>
</feature>
<dbReference type="GO" id="GO:0000156">
    <property type="term" value="F:phosphorelay response regulator activity"/>
    <property type="evidence" value="ECO:0007669"/>
    <property type="project" value="TreeGrafter"/>
</dbReference>
<proteinExistence type="predicted"/>
<dbReference type="AlphaFoldDB" id="A0A2P8GIP3"/>
<gene>
    <name evidence="8" type="ORF">CLV60_101211</name>
</gene>
<evidence type="ECO:0000259" key="7">
    <source>
        <dbReference type="PROSITE" id="PS50109"/>
    </source>
</evidence>
<keyword evidence="5" id="KW-0175">Coiled coil</keyword>
<keyword evidence="4 8" id="KW-0418">Kinase</keyword>
<reference evidence="8 9" key="1">
    <citation type="submission" date="2018-03" db="EMBL/GenBank/DDBJ databases">
        <title>Genomic Encyclopedia of Archaeal and Bacterial Type Strains, Phase II (KMG-II): from individual species to whole genera.</title>
        <authorList>
            <person name="Goeker M."/>
        </authorList>
    </citation>
    <scope>NUCLEOTIDE SEQUENCE [LARGE SCALE GENOMIC DNA]</scope>
    <source>
        <strain evidence="8 9">DSM 29057</strain>
    </source>
</reference>
<dbReference type="SUPFAM" id="SSF47384">
    <property type="entry name" value="Homodimeric domain of signal transducing histidine kinase"/>
    <property type="match status" value="1"/>
</dbReference>
<dbReference type="PROSITE" id="PS50109">
    <property type="entry name" value="HIS_KIN"/>
    <property type="match status" value="1"/>
</dbReference>
<dbReference type="EMBL" id="PYAS01000001">
    <property type="protein sequence ID" value="PSL33842.1"/>
    <property type="molecule type" value="Genomic_DNA"/>
</dbReference>
<evidence type="ECO:0000256" key="1">
    <source>
        <dbReference type="ARBA" id="ARBA00000085"/>
    </source>
</evidence>
<dbReference type="SUPFAM" id="SSF55874">
    <property type="entry name" value="ATPase domain of HSP90 chaperone/DNA topoisomerase II/histidine kinase"/>
    <property type="match status" value="1"/>
</dbReference>
<evidence type="ECO:0000256" key="2">
    <source>
        <dbReference type="ARBA" id="ARBA00012438"/>
    </source>
</evidence>
<dbReference type="OrthoDB" id="900403at2"/>
<dbReference type="GO" id="GO:0030295">
    <property type="term" value="F:protein kinase activator activity"/>
    <property type="evidence" value="ECO:0007669"/>
    <property type="project" value="TreeGrafter"/>
</dbReference>
<dbReference type="Pfam" id="PF02518">
    <property type="entry name" value="HATPase_c"/>
    <property type="match status" value="1"/>
</dbReference>
<feature type="coiled-coil region" evidence="5">
    <location>
        <begin position="134"/>
        <end position="164"/>
    </location>
</feature>
<protein>
    <recommendedName>
        <fullName evidence="2">histidine kinase</fullName>
        <ecNumber evidence="2">2.7.13.3</ecNumber>
    </recommendedName>
</protein>
<dbReference type="Proteomes" id="UP000241964">
    <property type="component" value="Unassembled WGS sequence"/>
</dbReference>
<keyword evidence="9" id="KW-1185">Reference proteome</keyword>
<dbReference type="InterPro" id="IPR050351">
    <property type="entry name" value="BphY/WalK/GraS-like"/>
</dbReference>
<dbReference type="EC" id="2.7.13.3" evidence="2"/>
<evidence type="ECO:0000256" key="6">
    <source>
        <dbReference type="SAM" id="Phobius"/>
    </source>
</evidence>
<keyword evidence="6" id="KW-0472">Membrane</keyword>
<dbReference type="GO" id="GO:0000155">
    <property type="term" value="F:phosphorelay sensor kinase activity"/>
    <property type="evidence" value="ECO:0007669"/>
    <property type="project" value="InterPro"/>
</dbReference>
<dbReference type="InterPro" id="IPR003594">
    <property type="entry name" value="HATPase_dom"/>
</dbReference>
<dbReference type="Gene3D" id="1.10.287.130">
    <property type="match status" value="1"/>
</dbReference>
<dbReference type="Gene3D" id="3.30.565.10">
    <property type="entry name" value="Histidine kinase-like ATPase, C-terminal domain"/>
    <property type="match status" value="1"/>
</dbReference>
<comment type="catalytic activity">
    <reaction evidence="1">
        <text>ATP + protein L-histidine = ADP + protein N-phospho-L-histidine.</text>
        <dbReference type="EC" id="2.7.13.3"/>
    </reaction>
</comment>
<keyword evidence="6" id="KW-0812">Transmembrane</keyword>
<evidence type="ECO:0000313" key="9">
    <source>
        <dbReference type="Proteomes" id="UP000241964"/>
    </source>
</evidence>
<dbReference type="PANTHER" id="PTHR42878">
    <property type="entry name" value="TWO-COMPONENT HISTIDINE KINASE"/>
    <property type="match status" value="1"/>
</dbReference>
<dbReference type="PANTHER" id="PTHR42878:SF14">
    <property type="entry name" value="OSMOLARITY TWO-COMPONENT SYSTEM PROTEIN SSK1"/>
    <property type="match status" value="1"/>
</dbReference>
<keyword evidence="3" id="KW-0808">Transferase</keyword>
<feature type="transmembrane region" description="Helical" evidence="6">
    <location>
        <begin position="115"/>
        <end position="133"/>
    </location>
</feature>
<dbReference type="InterPro" id="IPR036890">
    <property type="entry name" value="HATPase_C_sf"/>
</dbReference>
<keyword evidence="6" id="KW-1133">Transmembrane helix</keyword>
<dbReference type="InterPro" id="IPR005467">
    <property type="entry name" value="His_kinase_dom"/>
</dbReference>
<feature type="domain" description="Histidine kinase" evidence="7">
    <location>
        <begin position="199"/>
        <end position="415"/>
    </location>
</feature>
<accession>A0A2P8GIP3</accession>
<evidence type="ECO:0000256" key="4">
    <source>
        <dbReference type="ARBA" id="ARBA00022777"/>
    </source>
</evidence>
<evidence type="ECO:0000313" key="8">
    <source>
        <dbReference type="EMBL" id="PSL33842.1"/>
    </source>
</evidence>
<dbReference type="InterPro" id="IPR036097">
    <property type="entry name" value="HisK_dim/P_sf"/>
</dbReference>
<name>A0A2P8GIP3_9BACT</name>
<comment type="caution">
    <text evidence="8">The sequence shown here is derived from an EMBL/GenBank/DDBJ whole genome shotgun (WGS) entry which is preliminary data.</text>
</comment>
<dbReference type="GO" id="GO:0007234">
    <property type="term" value="P:osmosensory signaling via phosphorelay pathway"/>
    <property type="evidence" value="ECO:0007669"/>
    <property type="project" value="TreeGrafter"/>
</dbReference>
<feature type="transmembrane region" description="Helical" evidence="6">
    <location>
        <begin position="74"/>
        <end position="95"/>
    </location>
</feature>
<sequence>MNSLMKKYNLQLGALMATVVTLSIVPVRLAEGQGANLVSLIGSEIVIWLMCMATWLSSYQTYYKFNLVKWKKIAIALLLCAAISNLFFLASFRMFDDYPLKSVRELPLWILTIRLSLRGLLLGLIMVPIIFLLETERERQMEALKRERDRAAEAEQQKHVLEMLVSERTAELEETLSFLSESQEELDHQVYLLTRVVASIAHDVQAPLQFIIAAAKHTGNLIDSRQWEQATEYNQQIEISLGNTAMLMQNLLEFARGQIHKGALHSAHVNLAAIMREKGRLFEQILDSAGNALHISLNENLTVHTNAHLLGVILHNLLDNAAKHTRNGEIAISGNVVDDRLYLHIQNPVATELPVGIPQTDRLNGAGKYFTHLGGDGNGLGLILVRDIAALLNIDFAIEAVSGKVVAKMIFPEFSGS</sequence>